<dbReference type="EMBL" id="JALJOU010000001">
    <property type="protein sequence ID" value="KAK9846630.1"/>
    <property type="molecule type" value="Genomic_DNA"/>
</dbReference>
<dbReference type="PANTHER" id="PTHR46862">
    <property type="entry name" value="OS07G0661900 PROTEIN"/>
    <property type="match status" value="1"/>
</dbReference>
<organism evidence="2 3">
    <name type="scientific">Elliptochloris bilobata</name>
    <dbReference type="NCBI Taxonomy" id="381761"/>
    <lineage>
        <taxon>Eukaryota</taxon>
        <taxon>Viridiplantae</taxon>
        <taxon>Chlorophyta</taxon>
        <taxon>core chlorophytes</taxon>
        <taxon>Trebouxiophyceae</taxon>
        <taxon>Trebouxiophyceae incertae sedis</taxon>
        <taxon>Elliptochloris clade</taxon>
        <taxon>Elliptochloris</taxon>
    </lineage>
</organism>
<feature type="region of interest" description="Disordered" evidence="1">
    <location>
        <begin position="249"/>
        <end position="297"/>
    </location>
</feature>
<evidence type="ECO:0000313" key="2">
    <source>
        <dbReference type="EMBL" id="KAK9846630.1"/>
    </source>
</evidence>
<evidence type="ECO:0000256" key="1">
    <source>
        <dbReference type="SAM" id="MobiDB-lite"/>
    </source>
</evidence>
<dbReference type="Proteomes" id="UP001445335">
    <property type="component" value="Unassembled WGS sequence"/>
</dbReference>
<reference evidence="2 3" key="1">
    <citation type="journal article" date="2024" name="Nat. Commun.">
        <title>Phylogenomics reveals the evolutionary origins of lichenization in chlorophyte algae.</title>
        <authorList>
            <person name="Puginier C."/>
            <person name="Libourel C."/>
            <person name="Otte J."/>
            <person name="Skaloud P."/>
            <person name="Haon M."/>
            <person name="Grisel S."/>
            <person name="Petersen M."/>
            <person name="Berrin J.G."/>
            <person name="Delaux P.M."/>
            <person name="Dal Grande F."/>
            <person name="Keller J."/>
        </authorList>
    </citation>
    <scope>NUCLEOTIDE SEQUENCE [LARGE SCALE GENOMIC DNA]</scope>
    <source>
        <strain evidence="2 3">SAG 245.80</strain>
    </source>
</reference>
<feature type="region of interest" description="Disordered" evidence="1">
    <location>
        <begin position="568"/>
        <end position="616"/>
    </location>
</feature>
<sequence length="616" mass="67094">MLRHAACFTTSQYAAAEEALWAPLGSNRDPRRVGWRPHVRERRTCEDFNNLLIHLPPPILLAAQRDILEEMDLNGIAPNLAILQSMLANANTAKNLGDATFYFDKMRQAGMPVTQENYASLIANAGKSRHMGYAVQLLGEMKARGLDVARPVYFALVQAFAAIGMHEEVQALIDEQRARGLAVIPYQHCKLLKAIRVAGENAVMAEGTQTQLLTLYATGLPARPLMRTTDVPGLVHGALEQGIAAASIQAPGGSDDNADSNGGKGEQLKAEGFPDPVPDPSSPAEGTEPVALPGDAGTSLHRKALPVISEAINTLQALGFHNQALALYSGLTEQQRASGNCHAHYYVISSYLKEASGHFRGPTVDELEKAMHSAKTETETQREAEAAKMAAEPGAEPYNASKRVSDGVKWSSVFHEATQEAKRALHARHCNTAAWARAAELFEQAQKLDLMLEHKLLEEIVRVSVMMDFLGVDSALAVGVDAVDHALDRGKRFSFAETSRLLKEASRPHVSDLCLAHKLWTMASRWDTVPLWSALGTYRGALEFRQPERMELREKVLRAIEKRRKLDGAGVQRGALQPTKLDWDPSPPAIPARPAAGAAKASDELEWSLSEGSESD</sequence>
<dbReference type="PANTHER" id="PTHR46862:SF3">
    <property type="entry name" value="OS07G0661900 PROTEIN"/>
    <property type="match status" value="1"/>
</dbReference>
<keyword evidence="3" id="KW-1185">Reference proteome</keyword>
<gene>
    <name evidence="2" type="ORF">WJX81_007956</name>
</gene>
<comment type="caution">
    <text evidence="2">The sequence shown here is derived from an EMBL/GenBank/DDBJ whole genome shotgun (WGS) entry which is preliminary data.</text>
</comment>
<dbReference type="AlphaFoldDB" id="A0AAW1SLN7"/>
<feature type="compositionally biased region" description="Low complexity" evidence="1">
    <location>
        <begin position="252"/>
        <end position="261"/>
    </location>
</feature>
<dbReference type="InterPro" id="IPR011990">
    <property type="entry name" value="TPR-like_helical_dom_sf"/>
</dbReference>
<evidence type="ECO:0000313" key="3">
    <source>
        <dbReference type="Proteomes" id="UP001445335"/>
    </source>
</evidence>
<dbReference type="Gene3D" id="1.25.40.10">
    <property type="entry name" value="Tetratricopeptide repeat domain"/>
    <property type="match status" value="1"/>
</dbReference>
<protein>
    <recommendedName>
        <fullName evidence="4">Pentacotripeptide-repeat region of PRORP domain-containing protein</fullName>
    </recommendedName>
</protein>
<evidence type="ECO:0008006" key="4">
    <source>
        <dbReference type="Google" id="ProtNLM"/>
    </source>
</evidence>
<accession>A0AAW1SLN7</accession>
<name>A0AAW1SLN7_9CHLO</name>
<proteinExistence type="predicted"/>
<feature type="compositionally biased region" description="Low complexity" evidence="1">
    <location>
        <begin position="607"/>
        <end position="616"/>
    </location>
</feature>